<dbReference type="CDD" id="cd20908">
    <property type="entry name" value="SUF4-like"/>
    <property type="match status" value="1"/>
</dbReference>
<comment type="subcellular location">
    <subcellularLocation>
        <location evidence="1">Nucleus</location>
    </subcellularLocation>
</comment>
<evidence type="ECO:0000256" key="5">
    <source>
        <dbReference type="ARBA" id="ARBA00023242"/>
    </source>
</evidence>
<dbReference type="PROSITE" id="PS00028">
    <property type="entry name" value="ZINC_FINGER_C2H2_1"/>
    <property type="match status" value="1"/>
</dbReference>
<accession>A0A1B0DAM0</accession>
<evidence type="ECO:0000256" key="3">
    <source>
        <dbReference type="ARBA" id="ARBA00022771"/>
    </source>
</evidence>
<keyword evidence="3" id="KW-0863">Zinc-finger</keyword>
<proteinExistence type="inferred from homology"/>
<dbReference type="AlphaFoldDB" id="A0A1B0DAM0"/>
<keyword evidence="4" id="KW-0862">Zinc</keyword>
<dbReference type="VEuPathDB" id="VectorBase:PPAPM1_005871"/>
<evidence type="ECO:0000256" key="4">
    <source>
        <dbReference type="ARBA" id="ARBA00022833"/>
    </source>
</evidence>
<reference evidence="8" key="1">
    <citation type="submission" date="2022-08" db="UniProtKB">
        <authorList>
            <consortium name="EnsemblMetazoa"/>
        </authorList>
    </citation>
    <scope>IDENTIFICATION</scope>
    <source>
        <strain evidence="8">Israel</strain>
    </source>
</reference>
<keyword evidence="2" id="KW-0479">Metal-binding</keyword>
<dbReference type="Pfam" id="PF10169">
    <property type="entry name" value="LLPH"/>
    <property type="match status" value="1"/>
</dbReference>
<keyword evidence="5" id="KW-0539">Nucleus</keyword>
<evidence type="ECO:0000256" key="6">
    <source>
        <dbReference type="ARBA" id="ARBA00034118"/>
    </source>
</evidence>
<dbReference type="EMBL" id="AJVK01013353">
    <property type="status" value="NOT_ANNOTATED_CDS"/>
    <property type="molecule type" value="Genomic_DNA"/>
</dbReference>
<dbReference type="PANTHER" id="PTHR23215">
    <property type="entry name" value="ZINC FINGER PROTEIN 207"/>
    <property type="match status" value="1"/>
</dbReference>
<feature type="compositionally biased region" description="Low complexity" evidence="7">
    <location>
        <begin position="172"/>
        <end position="182"/>
    </location>
</feature>
<organism evidence="8 9">
    <name type="scientific">Phlebotomus papatasi</name>
    <name type="common">Sandfly</name>
    <dbReference type="NCBI Taxonomy" id="29031"/>
    <lineage>
        <taxon>Eukaryota</taxon>
        <taxon>Metazoa</taxon>
        <taxon>Ecdysozoa</taxon>
        <taxon>Arthropoda</taxon>
        <taxon>Hexapoda</taxon>
        <taxon>Insecta</taxon>
        <taxon>Pterygota</taxon>
        <taxon>Neoptera</taxon>
        <taxon>Endopterygota</taxon>
        <taxon>Diptera</taxon>
        <taxon>Nematocera</taxon>
        <taxon>Psychodoidea</taxon>
        <taxon>Psychodidae</taxon>
        <taxon>Phlebotomus</taxon>
        <taxon>Phlebotomus</taxon>
    </lineage>
</organism>
<keyword evidence="9" id="KW-1185">Reference proteome</keyword>
<evidence type="ECO:0000313" key="9">
    <source>
        <dbReference type="Proteomes" id="UP000092462"/>
    </source>
</evidence>
<dbReference type="GO" id="GO:0005634">
    <property type="term" value="C:nucleus"/>
    <property type="evidence" value="ECO:0007669"/>
    <property type="project" value="UniProtKB-SubCell"/>
</dbReference>
<dbReference type="InterPro" id="IPR013087">
    <property type="entry name" value="Znf_C2H2_type"/>
</dbReference>
<dbReference type="VEuPathDB" id="VectorBase:PPAI004725"/>
<dbReference type="PANTHER" id="PTHR23215:SF0">
    <property type="entry name" value="BUB3-INTERACTING AND GLEBS MOTIF-CONTAINING PROTEIN ZNF207"/>
    <property type="match status" value="1"/>
</dbReference>
<name>A0A1B0DAM0_PHLPP</name>
<feature type="region of interest" description="Disordered" evidence="7">
    <location>
        <begin position="172"/>
        <end position="197"/>
    </location>
</feature>
<evidence type="ECO:0000313" key="8">
    <source>
        <dbReference type="EnsemblMetazoa" id="PPAI004725-PA"/>
    </source>
</evidence>
<dbReference type="Proteomes" id="UP000092462">
    <property type="component" value="Unassembled WGS sequence"/>
</dbReference>
<evidence type="ECO:0000256" key="2">
    <source>
        <dbReference type="ARBA" id="ARBA00022723"/>
    </source>
</evidence>
<dbReference type="GO" id="GO:0008270">
    <property type="term" value="F:zinc ion binding"/>
    <property type="evidence" value="ECO:0007669"/>
    <property type="project" value="UniProtKB-KW"/>
</dbReference>
<sequence length="197" mass="22592">MAAILIVKKNAPRNGIFRYCNREFDDDKILVQHQKAKHFKCHICHKKLYTGPGLSIHCMQVHKETIDKRNKDAMLVDDESPASSKKAPKTVKIFNEKTQVEHVYNAKTMKDQFGNYPVWYKRQLEKRKKKLVSQTFSNGFDVPESSLTCSSAEQPDSLIYTTQWRDIHSLTTHSSGTSNSGGIFTWPTVDDGRDENL</sequence>
<dbReference type="InterPro" id="IPR018784">
    <property type="entry name" value="LLPH-like"/>
</dbReference>
<comment type="similarity">
    <text evidence="6">Belongs to the learning-associated protein family.</text>
</comment>
<protein>
    <submittedName>
        <fullName evidence="8">Uncharacterized protein</fullName>
    </submittedName>
</protein>
<evidence type="ECO:0000256" key="7">
    <source>
        <dbReference type="SAM" id="MobiDB-lite"/>
    </source>
</evidence>
<evidence type="ECO:0000256" key="1">
    <source>
        <dbReference type="ARBA" id="ARBA00004123"/>
    </source>
</evidence>
<dbReference type="EnsemblMetazoa" id="PPAI004725-RA">
    <property type="protein sequence ID" value="PPAI004725-PA"/>
    <property type="gene ID" value="PPAI004725"/>
</dbReference>